<keyword evidence="1" id="KW-0813">Transport</keyword>
<reference evidence="5 6" key="1">
    <citation type="submission" date="2018-06" db="EMBL/GenBank/DDBJ databases">
        <title>Genomic Encyclopedia of Type Strains, Phase IV (KMG-IV): sequencing the most valuable type-strain genomes for metagenomic binning, comparative biology and taxonomic classification.</title>
        <authorList>
            <person name="Goeker M."/>
        </authorList>
    </citation>
    <scope>NUCLEOTIDE SEQUENCE [LARGE SCALE GENOMIC DNA]</scope>
    <source>
        <strain evidence="5 6">DSM 25532</strain>
    </source>
</reference>
<dbReference type="Proteomes" id="UP000253426">
    <property type="component" value="Unassembled WGS sequence"/>
</dbReference>
<dbReference type="SUPFAM" id="SSF52540">
    <property type="entry name" value="P-loop containing nucleoside triphosphate hydrolases"/>
    <property type="match status" value="1"/>
</dbReference>
<evidence type="ECO:0000313" key="6">
    <source>
        <dbReference type="Proteomes" id="UP000253426"/>
    </source>
</evidence>
<evidence type="ECO:0000256" key="2">
    <source>
        <dbReference type="ARBA" id="ARBA00022741"/>
    </source>
</evidence>
<dbReference type="EMBL" id="QNRR01000002">
    <property type="protein sequence ID" value="RBP46352.1"/>
    <property type="molecule type" value="Genomic_DNA"/>
</dbReference>
<sequence>MIEIDDLTMDYGSLRALDGLTLNIPQGEFFAFLGPNGAGKTTAIKLLTGLMRPVRGSVKLCGYDVQKEPLKAKAVLGYVPDVAVFYEKLTALEFMRFIADIFEMDEAQAEERGADLFKKFHLDHYAHQRIENLSHGTRQRLAITSALLHEPKVFVIDEPMVGLDPIHARVVKQELKERSRAGMTILMSTHLLNIAEELADRIGILHKGKLIALGTMQELQSMRASNGKRLEELFLEMVSGDSD</sequence>
<proteinExistence type="predicted"/>
<dbReference type="CDD" id="cd03230">
    <property type="entry name" value="ABC_DR_subfamily_A"/>
    <property type="match status" value="1"/>
</dbReference>
<dbReference type="InterPro" id="IPR051782">
    <property type="entry name" value="ABC_Transporter_VariousFunc"/>
</dbReference>
<dbReference type="PANTHER" id="PTHR42939">
    <property type="entry name" value="ABC TRANSPORTER ATP-BINDING PROTEIN ALBC-RELATED"/>
    <property type="match status" value="1"/>
</dbReference>
<keyword evidence="6" id="KW-1185">Reference proteome</keyword>
<dbReference type="Pfam" id="PF00005">
    <property type="entry name" value="ABC_tran"/>
    <property type="match status" value="1"/>
</dbReference>
<dbReference type="RefSeq" id="WP_113957875.1">
    <property type="nucleotide sequence ID" value="NZ_QNRR01000002.1"/>
</dbReference>
<feature type="domain" description="ABC transporter" evidence="4">
    <location>
        <begin position="2"/>
        <end position="232"/>
    </location>
</feature>
<dbReference type="InterPro" id="IPR027417">
    <property type="entry name" value="P-loop_NTPase"/>
</dbReference>
<dbReference type="OrthoDB" id="9775135at2"/>
<keyword evidence="2" id="KW-0547">Nucleotide-binding</keyword>
<dbReference type="Gene3D" id="3.40.50.300">
    <property type="entry name" value="P-loop containing nucleotide triphosphate hydrolases"/>
    <property type="match status" value="1"/>
</dbReference>
<gene>
    <name evidence="5" type="ORF">DES53_102743</name>
</gene>
<dbReference type="SMART" id="SM00382">
    <property type="entry name" value="AAA"/>
    <property type="match status" value="1"/>
</dbReference>
<dbReference type="PANTHER" id="PTHR42939:SF1">
    <property type="entry name" value="ABC TRANSPORTER ATP-BINDING PROTEIN ALBC-RELATED"/>
    <property type="match status" value="1"/>
</dbReference>
<dbReference type="GO" id="GO:0016887">
    <property type="term" value="F:ATP hydrolysis activity"/>
    <property type="evidence" value="ECO:0007669"/>
    <property type="project" value="InterPro"/>
</dbReference>
<keyword evidence="3 5" id="KW-0067">ATP-binding</keyword>
<protein>
    <submittedName>
        <fullName evidence="5">ABC-2 type transport system ATP-binding protein</fullName>
    </submittedName>
</protein>
<accession>A0A366HRP7</accession>
<name>A0A366HRP7_9BACT</name>
<dbReference type="AlphaFoldDB" id="A0A366HRP7"/>
<comment type="caution">
    <text evidence="5">The sequence shown here is derived from an EMBL/GenBank/DDBJ whole genome shotgun (WGS) entry which is preliminary data.</text>
</comment>
<dbReference type="PROSITE" id="PS50893">
    <property type="entry name" value="ABC_TRANSPORTER_2"/>
    <property type="match status" value="1"/>
</dbReference>
<evidence type="ECO:0000256" key="3">
    <source>
        <dbReference type="ARBA" id="ARBA00022840"/>
    </source>
</evidence>
<evidence type="ECO:0000313" key="5">
    <source>
        <dbReference type="EMBL" id="RBP46352.1"/>
    </source>
</evidence>
<evidence type="ECO:0000256" key="1">
    <source>
        <dbReference type="ARBA" id="ARBA00022448"/>
    </source>
</evidence>
<dbReference type="GO" id="GO:0005524">
    <property type="term" value="F:ATP binding"/>
    <property type="evidence" value="ECO:0007669"/>
    <property type="project" value="UniProtKB-KW"/>
</dbReference>
<dbReference type="InterPro" id="IPR003439">
    <property type="entry name" value="ABC_transporter-like_ATP-bd"/>
</dbReference>
<dbReference type="InterPro" id="IPR003593">
    <property type="entry name" value="AAA+_ATPase"/>
</dbReference>
<evidence type="ECO:0000259" key="4">
    <source>
        <dbReference type="PROSITE" id="PS50893"/>
    </source>
</evidence>
<organism evidence="5 6">
    <name type="scientific">Roseimicrobium gellanilyticum</name>
    <dbReference type="NCBI Taxonomy" id="748857"/>
    <lineage>
        <taxon>Bacteria</taxon>
        <taxon>Pseudomonadati</taxon>
        <taxon>Verrucomicrobiota</taxon>
        <taxon>Verrucomicrobiia</taxon>
        <taxon>Verrucomicrobiales</taxon>
        <taxon>Verrucomicrobiaceae</taxon>
        <taxon>Roseimicrobium</taxon>
    </lineage>
</organism>